<dbReference type="InterPro" id="IPR016054">
    <property type="entry name" value="LY6_UPA_recep-like"/>
</dbReference>
<keyword evidence="2" id="KW-1003">Cell membrane</keyword>
<dbReference type="InterPro" id="IPR046354">
    <property type="entry name" value="SPACA4/Bouncer"/>
</dbReference>
<evidence type="ECO:0000256" key="6">
    <source>
        <dbReference type="ARBA" id="ARBA00023157"/>
    </source>
</evidence>
<dbReference type="GO" id="GO:0035036">
    <property type="term" value="P:sperm-egg recognition"/>
    <property type="evidence" value="ECO:0007669"/>
    <property type="project" value="TreeGrafter"/>
</dbReference>
<comment type="similarity">
    <text evidence="9">Belongs to the SPACA4/bouncer family.</text>
</comment>
<dbReference type="InterPro" id="IPR045860">
    <property type="entry name" value="Snake_toxin-like_sf"/>
</dbReference>
<evidence type="ECO:0000256" key="8">
    <source>
        <dbReference type="ARBA" id="ARBA00023288"/>
    </source>
</evidence>
<dbReference type="CDD" id="cd23597">
    <property type="entry name" value="TFP_LU_ECD_Bncr"/>
    <property type="match status" value="1"/>
</dbReference>
<keyword evidence="12" id="KW-1185">Reference proteome</keyword>
<evidence type="ECO:0000256" key="5">
    <source>
        <dbReference type="ARBA" id="ARBA00023136"/>
    </source>
</evidence>
<evidence type="ECO:0000313" key="11">
    <source>
        <dbReference type="Ensembl" id="ENSOABP00000073919.1"/>
    </source>
</evidence>
<evidence type="ECO:0000256" key="7">
    <source>
        <dbReference type="ARBA" id="ARBA00023180"/>
    </source>
</evidence>
<dbReference type="GO" id="GO:0005886">
    <property type="term" value="C:plasma membrane"/>
    <property type="evidence" value="ECO:0007669"/>
    <property type="project" value="UniProtKB-SubCell"/>
</dbReference>
<evidence type="ECO:0000256" key="1">
    <source>
        <dbReference type="ARBA" id="ARBA00004609"/>
    </source>
</evidence>
<keyword evidence="4" id="KW-0732">Signal</keyword>
<dbReference type="Ensembl" id="ENSOABT00000080494.1">
    <property type="protein sequence ID" value="ENSOABP00000073919.1"/>
    <property type="gene ID" value="ENSOABG00000039491.1"/>
</dbReference>
<evidence type="ECO:0000256" key="3">
    <source>
        <dbReference type="ARBA" id="ARBA00022622"/>
    </source>
</evidence>
<dbReference type="AlphaFoldDB" id="A0AAZ1Y266"/>
<feature type="domain" description="UPAR/Ly6" evidence="10">
    <location>
        <begin position="86"/>
        <end position="147"/>
    </location>
</feature>
<evidence type="ECO:0000256" key="9">
    <source>
        <dbReference type="ARBA" id="ARBA00029446"/>
    </source>
</evidence>
<name>A0AAZ1Y266_OREAU</name>
<keyword evidence="5" id="KW-0472">Membrane</keyword>
<evidence type="ECO:0000259" key="10">
    <source>
        <dbReference type="Pfam" id="PF00021"/>
    </source>
</evidence>
<reference evidence="11" key="2">
    <citation type="submission" date="2025-08" db="UniProtKB">
        <authorList>
            <consortium name="Ensembl"/>
        </authorList>
    </citation>
    <scope>IDENTIFICATION</scope>
</reference>
<comment type="subcellular location">
    <subcellularLocation>
        <location evidence="1">Cell membrane</location>
        <topology evidence="1">Lipid-anchor</topology>
        <topology evidence="1">GPI-anchor</topology>
    </subcellularLocation>
</comment>
<dbReference type="SUPFAM" id="SSF57302">
    <property type="entry name" value="Snake toxin-like"/>
    <property type="match status" value="1"/>
</dbReference>
<dbReference type="Proteomes" id="UP000472276">
    <property type="component" value="Unassembled WGS sequence"/>
</dbReference>
<reference evidence="12" key="1">
    <citation type="submission" date="2020-03" db="EMBL/GenBank/DDBJ databases">
        <title>Evolution of repeat sequences and sex chromosomes of tilapia species revealed by chromosome-level genomes.</title>
        <authorList>
            <person name="Xu L."/>
            <person name="Tao W."/>
            <person name="Wang D."/>
            <person name="Zhou Q."/>
        </authorList>
    </citation>
    <scope>NUCLEOTIDE SEQUENCE [LARGE SCALE GENOMIC DNA]</scope>
    <source>
        <strain evidence="12">Israel</strain>
    </source>
</reference>
<accession>A0AAZ1Y266</accession>
<keyword evidence="3" id="KW-0336">GPI-anchor</keyword>
<reference evidence="11" key="3">
    <citation type="submission" date="2025-09" db="UniProtKB">
        <authorList>
            <consortium name="Ensembl"/>
        </authorList>
    </citation>
    <scope>IDENTIFICATION</scope>
</reference>
<sequence length="173" mass="19360">MTLKKHLFLISNQKLEFEGCLSGHVFTFGGILQKKMGSQRKTSLSMLKILHIAGLWLYFLLPSVLCDNLPCFYSPMLEKDKTPEFVVTECPPSKVCFKADGRYGNHSVLSARGCVAKKDCSQKQKVHFKGTTYTVSYSCCDQPYCNSCLNITLEPLCLTLTLVTVWVMIGDGL</sequence>
<keyword evidence="6" id="KW-1015">Disulfide bond</keyword>
<evidence type="ECO:0000256" key="4">
    <source>
        <dbReference type="ARBA" id="ARBA00022729"/>
    </source>
</evidence>
<dbReference type="PANTHER" id="PTHR47613">
    <property type="entry name" value="SPERM ACROSOME MEMBRANE-ASSOCIATED PROTEIN 4"/>
    <property type="match status" value="1"/>
</dbReference>
<evidence type="ECO:0000256" key="2">
    <source>
        <dbReference type="ARBA" id="ARBA00022475"/>
    </source>
</evidence>
<evidence type="ECO:0000313" key="12">
    <source>
        <dbReference type="Proteomes" id="UP000472276"/>
    </source>
</evidence>
<protein>
    <recommendedName>
        <fullName evidence="10">UPAR/Ly6 domain-containing protein</fullName>
    </recommendedName>
</protein>
<keyword evidence="8" id="KW-0449">Lipoprotein</keyword>
<proteinExistence type="inferred from homology"/>
<dbReference type="Gene3D" id="2.10.60.10">
    <property type="entry name" value="CD59"/>
    <property type="match status" value="1"/>
</dbReference>
<dbReference type="GO" id="GO:0098552">
    <property type="term" value="C:side of membrane"/>
    <property type="evidence" value="ECO:0007669"/>
    <property type="project" value="UniProtKB-KW"/>
</dbReference>
<organism evidence="11 12">
    <name type="scientific">Oreochromis aureus</name>
    <name type="common">Israeli tilapia</name>
    <name type="synonym">Chromis aureus</name>
    <dbReference type="NCBI Taxonomy" id="47969"/>
    <lineage>
        <taxon>Eukaryota</taxon>
        <taxon>Metazoa</taxon>
        <taxon>Chordata</taxon>
        <taxon>Craniata</taxon>
        <taxon>Vertebrata</taxon>
        <taxon>Euteleostomi</taxon>
        <taxon>Actinopterygii</taxon>
        <taxon>Neopterygii</taxon>
        <taxon>Teleostei</taxon>
        <taxon>Neoteleostei</taxon>
        <taxon>Acanthomorphata</taxon>
        <taxon>Ovalentaria</taxon>
        <taxon>Cichlomorphae</taxon>
        <taxon>Cichliformes</taxon>
        <taxon>Cichlidae</taxon>
        <taxon>African cichlids</taxon>
        <taxon>Pseudocrenilabrinae</taxon>
        <taxon>Oreochromini</taxon>
        <taxon>Oreochromis</taxon>
    </lineage>
</organism>
<dbReference type="PANTHER" id="PTHR47613:SF1">
    <property type="entry name" value="SPERM ACROSOME MEMBRANE-ASSOCIATED PROTEIN 4"/>
    <property type="match status" value="1"/>
</dbReference>
<dbReference type="Pfam" id="PF00021">
    <property type="entry name" value="UPAR_LY6"/>
    <property type="match status" value="1"/>
</dbReference>
<keyword evidence="7" id="KW-0325">Glycoprotein</keyword>